<organism evidence="5 6">
    <name type="scientific">Glycine soja</name>
    <name type="common">Wild soybean</name>
    <dbReference type="NCBI Taxonomy" id="3848"/>
    <lineage>
        <taxon>Eukaryota</taxon>
        <taxon>Viridiplantae</taxon>
        <taxon>Streptophyta</taxon>
        <taxon>Embryophyta</taxon>
        <taxon>Tracheophyta</taxon>
        <taxon>Spermatophyta</taxon>
        <taxon>Magnoliopsida</taxon>
        <taxon>eudicotyledons</taxon>
        <taxon>Gunneridae</taxon>
        <taxon>Pentapetalae</taxon>
        <taxon>rosids</taxon>
        <taxon>fabids</taxon>
        <taxon>Fabales</taxon>
        <taxon>Fabaceae</taxon>
        <taxon>Papilionoideae</taxon>
        <taxon>50 kb inversion clade</taxon>
        <taxon>NPAAA clade</taxon>
        <taxon>indigoferoid/millettioid clade</taxon>
        <taxon>Phaseoleae</taxon>
        <taxon>Glycine</taxon>
        <taxon>Glycine subgen. Soja</taxon>
    </lineage>
</organism>
<dbReference type="Pfam" id="PF03018">
    <property type="entry name" value="Dirigent"/>
    <property type="match status" value="1"/>
</dbReference>
<evidence type="ECO:0000313" key="6">
    <source>
        <dbReference type="Proteomes" id="UP000289340"/>
    </source>
</evidence>
<sequence>MPKSSTKMASVVYLLFGFHLIVIMSSSLPATSEVFAKQYPSTEPVEEKLTQLHFYFHNNITGEHPTAMKTVLPPKGSIHGFGATYMMDDPLTEGPSPTSKLVGRSQGIYALASQHEPGLLMVTNFLFTLGIYNGSTLSILGRNPTFIKVREMPIVGGTGIFKYARGSAVLTTYVYDITGGVAIVEYNVTVMHV</sequence>
<dbReference type="InterPro" id="IPR004265">
    <property type="entry name" value="Dirigent"/>
</dbReference>
<evidence type="ECO:0000313" key="5">
    <source>
        <dbReference type="EMBL" id="RZC16264.1"/>
    </source>
</evidence>
<evidence type="ECO:0000256" key="4">
    <source>
        <dbReference type="RuleBase" id="RU363099"/>
    </source>
</evidence>
<comment type="similarity">
    <text evidence="1 4">Belongs to the plant dirigent protein family.</text>
</comment>
<dbReference type="EMBL" id="QZWG01000004">
    <property type="protein sequence ID" value="RZC16264.1"/>
    <property type="molecule type" value="Genomic_DNA"/>
</dbReference>
<evidence type="ECO:0000256" key="2">
    <source>
        <dbReference type="ARBA" id="ARBA00011738"/>
    </source>
</evidence>
<dbReference type="SMR" id="A0A445KZA2"/>
<accession>A0A445KZA2</accession>
<evidence type="ECO:0000256" key="1">
    <source>
        <dbReference type="ARBA" id="ARBA00010746"/>
    </source>
</evidence>
<comment type="subcellular location">
    <subcellularLocation>
        <location evidence="4">Secreted</location>
        <location evidence="4">Extracellular space</location>
        <location evidence="4">Apoplast</location>
    </subcellularLocation>
</comment>
<feature type="chain" id="PRO_5018823185" description="Dirigent protein" evidence="4">
    <location>
        <begin position="33"/>
        <end position="193"/>
    </location>
</feature>
<dbReference type="Proteomes" id="UP000289340">
    <property type="component" value="Chromosome 4"/>
</dbReference>
<comment type="caution">
    <text evidence="5">The sequence shown here is derived from an EMBL/GenBank/DDBJ whole genome shotgun (WGS) entry which is preliminary data.</text>
</comment>
<dbReference type="GO" id="GO:0048046">
    <property type="term" value="C:apoplast"/>
    <property type="evidence" value="ECO:0007669"/>
    <property type="project" value="UniProtKB-SubCell"/>
</dbReference>
<comment type="function">
    <text evidence="4">Dirigent proteins impart stereoselectivity on the phenoxy radical-coupling reaction, yielding optically active lignans from two molecules of coniferyl alcohol in the biosynthesis of lignans, flavonolignans, and alkaloids and thus plays a central role in plant secondary metabolism.</text>
</comment>
<dbReference type="Gene3D" id="2.40.480.10">
    <property type="entry name" value="Allene oxide cyclase-like"/>
    <property type="match status" value="1"/>
</dbReference>
<keyword evidence="4" id="KW-0732">Signal</keyword>
<feature type="signal peptide" evidence="4">
    <location>
        <begin position="1"/>
        <end position="32"/>
    </location>
</feature>
<keyword evidence="6" id="KW-1185">Reference proteome</keyword>
<name>A0A445KZA2_GLYSO</name>
<protein>
    <recommendedName>
        <fullName evidence="4">Dirigent protein</fullName>
    </recommendedName>
</protein>
<keyword evidence="4" id="KW-0052">Apoplast</keyword>
<gene>
    <name evidence="5" type="ORF">D0Y65_009503</name>
</gene>
<comment type="subunit">
    <text evidence="2 4">Homodimer.</text>
</comment>
<reference evidence="5 6" key="1">
    <citation type="submission" date="2018-09" db="EMBL/GenBank/DDBJ databases">
        <title>A high-quality reference genome of wild soybean provides a powerful tool to mine soybean genomes.</title>
        <authorList>
            <person name="Xie M."/>
            <person name="Chung C.Y.L."/>
            <person name="Li M.-W."/>
            <person name="Wong F.-L."/>
            <person name="Chan T.-F."/>
            <person name="Lam H.-M."/>
        </authorList>
    </citation>
    <scope>NUCLEOTIDE SEQUENCE [LARGE SCALE GENOMIC DNA]</scope>
    <source>
        <strain evidence="6">cv. W05</strain>
        <tissue evidence="5">Hypocotyl of etiolated seedlings</tissue>
    </source>
</reference>
<proteinExistence type="inferred from homology"/>
<dbReference type="Gramene" id="XM_028372871.1">
    <property type="protein sequence ID" value="XP_028228672.1"/>
    <property type="gene ID" value="LOC114409417"/>
</dbReference>
<dbReference type="PANTHER" id="PTHR21495">
    <property type="entry name" value="NUCLEOPORIN-RELATED"/>
    <property type="match status" value="1"/>
</dbReference>
<dbReference type="InterPro" id="IPR044859">
    <property type="entry name" value="Allene_oxi_cyc_Dirigent"/>
</dbReference>
<evidence type="ECO:0000256" key="3">
    <source>
        <dbReference type="ARBA" id="ARBA00022525"/>
    </source>
</evidence>
<keyword evidence="3 4" id="KW-0964">Secreted</keyword>
<dbReference type="AlphaFoldDB" id="A0A445KZA2"/>
<dbReference type="GO" id="GO:0009699">
    <property type="term" value="P:phenylpropanoid biosynthetic process"/>
    <property type="evidence" value="ECO:0007669"/>
    <property type="project" value="UniProtKB-ARBA"/>
</dbReference>